<evidence type="ECO:0000259" key="1">
    <source>
        <dbReference type="Pfam" id="PF13400"/>
    </source>
</evidence>
<comment type="caution">
    <text evidence="2">The sequence shown here is derived from an EMBL/GenBank/DDBJ whole genome shotgun (WGS) entry which is preliminary data.</text>
</comment>
<organism evidence="2 3">
    <name type="scientific">Mesorhizobium wenxiniae</name>
    <dbReference type="NCBI Taxonomy" id="2014805"/>
    <lineage>
        <taxon>Bacteria</taxon>
        <taxon>Pseudomonadati</taxon>
        <taxon>Pseudomonadota</taxon>
        <taxon>Alphaproteobacteria</taxon>
        <taxon>Hyphomicrobiales</taxon>
        <taxon>Phyllobacteriaceae</taxon>
        <taxon>Mesorhizobium</taxon>
    </lineage>
</organism>
<evidence type="ECO:0000313" key="2">
    <source>
        <dbReference type="EMBL" id="PAP92541.1"/>
    </source>
</evidence>
<dbReference type="InterPro" id="IPR028087">
    <property type="entry name" value="Tad_N"/>
</dbReference>
<proteinExistence type="predicted"/>
<keyword evidence="3" id="KW-1185">Reference proteome</keyword>
<sequence>MHFAGMMHQILLVKRFFRDSRGNFATGLVVMLLPMIAAVGAAVDFANMNRERSRLQSALDAASMEIAVKVNSGLSDGELQALGDKLLKANLASVHASADNIPSLVYHGLATENDGSQSLRTESSLNYTYLIPRSIGGDGPSSTSILVRSRITSNNGDTACVYALNRAAPRAFEAAGSTTVIMDGCVIASNSSAPDSIYVGGDASLEADCIQSSGGIVATSGLITDCEQNRVNAWRLPDPWGDLVEPVPPILYPNPKAGDLTVSPGRYRNLDLSGDKTLEPGLYYVEGSLSVKGTVTGAGVTIFMADGGITVNGNGSLSLSAPQTGDYAGMLMMSARANASSHLFNGNGATDLNGVLYFPYGDLTYNGNNNGTSSSCMRIVADTIKMSGNSNIKSDCSAELGGREARVAGPFYFSM</sequence>
<reference evidence="2 3" key="1">
    <citation type="submission" date="2017-08" db="EMBL/GenBank/DDBJ databases">
        <title>Mesorhizobium wenxinae sp. nov., a novel rhizobial species isolated from root nodules of chickpea (Cicer arietinum L.).</title>
        <authorList>
            <person name="Zhang J."/>
        </authorList>
    </citation>
    <scope>NUCLEOTIDE SEQUENCE [LARGE SCALE GENOMIC DNA]</scope>
    <source>
        <strain evidence="3">WYCCWR 10019</strain>
    </source>
</reference>
<dbReference type="EMBL" id="NPKH01000034">
    <property type="protein sequence ID" value="PAP92541.1"/>
    <property type="molecule type" value="Genomic_DNA"/>
</dbReference>
<gene>
    <name evidence="2" type="ORF">CIT31_26990</name>
</gene>
<dbReference type="AlphaFoldDB" id="A0A271K9X2"/>
<accession>A0A271K9X2</accession>
<protein>
    <recommendedName>
        <fullName evidence="1">Putative Flp pilus-assembly TadG-like N-terminal domain-containing protein</fullName>
    </recommendedName>
</protein>
<dbReference type="OrthoDB" id="7210116at2"/>
<feature type="domain" description="Putative Flp pilus-assembly TadG-like N-terminal" evidence="1">
    <location>
        <begin position="22"/>
        <end position="63"/>
    </location>
</feature>
<dbReference type="Pfam" id="PF13400">
    <property type="entry name" value="Tad"/>
    <property type="match status" value="1"/>
</dbReference>
<name>A0A271K9X2_9HYPH</name>
<dbReference type="Proteomes" id="UP000215931">
    <property type="component" value="Unassembled WGS sequence"/>
</dbReference>
<dbReference type="RefSeq" id="WP_095521113.1">
    <property type="nucleotide sequence ID" value="NZ_NPKH01000034.1"/>
</dbReference>
<evidence type="ECO:0000313" key="3">
    <source>
        <dbReference type="Proteomes" id="UP000215931"/>
    </source>
</evidence>